<evidence type="ECO:0000313" key="1">
    <source>
        <dbReference type="EMBL" id="QIR16346.1"/>
    </source>
</evidence>
<dbReference type="KEGG" id="saes:HBH39_17830"/>
<evidence type="ECO:0000313" key="2">
    <source>
        <dbReference type="Proteomes" id="UP000502608"/>
    </source>
</evidence>
<keyword evidence="1" id="KW-0614">Plasmid</keyword>
<reference evidence="1 2" key="1">
    <citation type="submission" date="2020-03" db="EMBL/GenBank/DDBJ databases">
        <title>Complete genome sequence of Shewanella sp.</title>
        <authorList>
            <person name="Kim Y.-S."/>
            <person name="Kim S.-J."/>
            <person name="Jung H.-K."/>
            <person name="Kim K.-H."/>
        </authorList>
    </citation>
    <scope>NUCLEOTIDE SEQUENCE [LARGE SCALE GENOMIC DNA]</scope>
    <source>
        <strain evidence="1 2">PN3F2</strain>
        <plasmid evidence="1 2">pPN3F2_1</plasmid>
    </source>
</reference>
<dbReference type="RefSeq" id="WP_167680195.1">
    <property type="nucleotide sequence ID" value="NZ_CP050314.1"/>
</dbReference>
<sequence>MLTAHQVNQQKKYDEFRASILKESPTPCNLEVGDYVTFTNDYGVFFRRPRQVIGFDFADDSNRFIYTEGDAYWFPSSPEQLHKVEKTPTGCLLVRELTFLPMYEFENQLYEQQGWCRLVIESSLHCVWCNAERLELVTYCEGDVIWATALNEDMYESEIKRTIEFFNEC</sequence>
<dbReference type="AlphaFoldDB" id="A0A6G9QP52"/>
<accession>A0A6G9QP52</accession>
<keyword evidence="2" id="KW-1185">Reference proteome</keyword>
<name>A0A6G9QP52_9GAMM</name>
<proteinExistence type="predicted"/>
<protein>
    <submittedName>
        <fullName evidence="1">Uncharacterized protein</fullName>
    </submittedName>
</protein>
<dbReference type="Proteomes" id="UP000502608">
    <property type="component" value="Plasmid pPN3F2_1"/>
</dbReference>
<organism evidence="1 2">
    <name type="scientific">Shewanella aestuarii</name>
    <dbReference type="NCBI Taxonomy" id="1028752"/>
    <lineage>
        <taxon>Bacteria</taxon>
        <taxon>Pseudomonadati</taxon>
        <taxon>Pseudomonadota</taxon>
        <taxon>Gammaproteobacteria</taxon>
        <taxon>Alteromonadales</taxon>
        <taxon>Shewanellaceae</taxon>
        <taxon>Shewanella</taxon>
    </lineage>
</organism>
<gene>
    <name evidence="1" type="ORF">HBH39_17830</name>
</gene>
<geneLocation type="plasmid" evidence="1 2">
    <name>pPN3F2_1</name>
</geneLocation>
<dbReference type="EMBL" id="CP050314">
    <property type="protein sequence ID" value="QIR16346.1"/>
    <property type="molecule type" value="Genomic_DNA"/>
</dbReference>